<reference evidence="1" key="1">
    <citation type="submission" date="2021-01" db="EMBL/GenBank/DDBJ databases">
        <authorList>
            <person name="Sun Q."/>
        </authorList>
    </citation>
    <scope>NUCLEOTIDE SEQUENCE</scope>
    <source>
        <strain evidence="1">YIM B02566</strain>
    </source>
</reference>
<name>A0ACC5R4X3_9HYPH</name>
<protein>
    <submittedName>
        <fullName evidence="1">ABC transporter ATP-binding protein</fullName>
    </submittedName>
</protein>
<organism evidence="1 2">
    <name type="scientific">Taklimakanibacter albus</name>
    <dbReference type="NCBI Taxonomy" id="2800327"/>
    <lineage>
        <taxon>Bacteria</taxon>
        <taxon>Pseudomonadati</taxon>
        <taxon>Pseudomonadota</taxon>
        <taxon>Alphaproteobacteria</taxon>
        <taxon>Hyphomicrobiales</taxon>
        <taxon>Aestuariivirgaceae</taxon>
        <taxon>Taklimakanibacter</taxon>
    </lineage>
</organism>
<accession>A0ACC5R4X3</accession>
<dbReference type="EMBL" id="JAENHL010000007">
    <property type="protein sequence ID" value="MBK1867669.1"/>
    <property type="molecule type" value="Genomic_DNA"/>
</dbReference>
<evidence type="ECO:0000313" key="1">
    <source>
        <dbReference type="EMBL" id="MBK1867669.1"/>
    </source>
</evidence>
<keyword evidence="1" id="KW-0067">ATP-binding</keyword>
<comment type="caution">
    <text evidence="1">The sequence shown here is derived from an EMBL/GenBank/DDBJ whole genome shotgun (WGS) entry which is preliminary data.</text>
</comment>
<sequence>MTETSERPAPASEDILAIDHLHHRYGNVTALKDVSLKVRRGEFLTLLGSSGSGKSTLLRMIAGLEMPTSVDVFTLEGRPMAQVPANHRNVSTVFQHYGLFPHLSVGQNVEYGLHVRKIPVPERRRQAEEMLRLVKLDGMYDRPIHALSGGQRQRVALARSLVLKPAILLLDEPLGALDEKLRLEMQIELLSLHRTLGMTFIYVTHSQEEALTMSHRILLMSNGEIVQEGRPEDLFDRPSNRFAAEFMGMENIFTAEITAIDGGVISVTVNGAHLRGLWTGKTQPRIGDPIAVAFRSEKVKLARDKGALGGDANRFEATLKSRVYKGKYLDVVAASALGDVRLRLWDDHVVLSDQFKIEWRPTNTVVIPID</sequence>
<dbReference type="Proteomes" id="UP000616151">
    <property type="component" value="Unassembled WGS sequence"/>
</dbReference>
<keyword evidence="1" id="KW-0547">Nucleotide-binding</keyword>
<gene>
    <name evidence="1" type="ORF">JHL16_15025</name>
</gene>
<proteinExistence type="predicted"/>
<evidence type="ECO:0000313" key="2">
    <source>
        <dbReference type="Proteomes" id="UP000616151"/>
    </source>
</evidence>
<keyword evidence="2" id="KW-1185">Reference proteome</keyword>